<evidence type="ECO:0000313" key="7">
    <source>
        <dbReference type="Proteomes" id="UP001165561"/>
    </source>
</evidence>
<evidence type="ECO:0000313" key="6">
    <source>
        <dbReference type="EMBL" id="MDD9207602.1"/>
    </source>
</evidence>
<accession>A0ABT5TZW2</accession>
<keyword evidence="7" id="KW-1185">Reference proteome</keyword>
<dbReference type="InterPro" id="IPR003085">
    <property type="entry name" value="AcuC"/>
</dbReference>
<sequence>MVSSAVVWSEELLSYDFGAGHPMAPVRMALTHQLMQALGVLDLPGVRVVPAPVATDEELTAVHTPDYVAAVRRAQTEEVVDHSRGLGDEDNPLFGTVHTASARIVGASLAAAREVWSGRADRALNLAGGMHHAMAGRASGFCVYNDPAVAIAWLLGQGARRVAYVDLDAHHGDGVERAFWDDDRVLTISVHQHPGSLFPGTGYAQDVGGAGARGTAVNVPLLPGTTDAAWLRVLDAVVEPLVAAWAPDILVTQHGCDSHQRDPLAGLDVSVDAHRAAALMMAELAESHCHGRWVATGGGGYEVVGVVPRSWTHLAAVLAGRPLAPDTPVPEEWARAVQELADVGAPELMTDGRPGTFRPVAQGINPDDGVDRAIMATRNAVFPSHGLDPWAF</sequence>
<reference evidence="6" key="1">
    <citation type="submission" date="2023-02" db="EMBL/GenBank/DDBJ databases">
        <title>Georgenia sp.10Sc9-8, isolated from a soil sample collected from the Taklamakan desert.</title>
        <authorList>
            <person name="Liu S."/>
        </authorList>
    </citation>
    <scope>NUCLEOTIDE SEQUENCE</scope>
    <source>
        <strain evidence="6">10Sc9-8</strain>
    </source>
</reference>
<dbReference type="PRINTS" id="PR01270">
    <property type="entry name" value="HDASUPER"/>
</dbReference>
<dbReference type="Pfam" id="PF00850">
    <property type="entry name" value="Hist_deacetyl"/>
    <property type="match status" value="1"/>
</dbReference>
<name>A0ABT5TZW2_9MICO</name>
<dbReference type="SUPFAM" id="SSF52768">
    <property type="entry name" value="Arginase/deacetylase"/>
    <property type="match status" value="1"/>
</dbReference>
<evidence type="ECO:0000259" key="5">
    <source>
        <dbReference type="Pfam" id="PF00850"/>
    </source>
</evidence>
<dbReference type="PANTHER" id="PTHR10625:SF10">
    <property type="entry name" value="HISTONE DEACETYLASE HDAC1"/>
    <property type="match status" value="1"/>
</dbReference>
<dbReference type="InterPro" id="IPR000286">
    <property type="entry name" value="HDACs"/>
</dbReference>
<dbReference type="InterPro" id="IPR023696">
    <property type="entry name" value="Ureohydrolase_dom_sf"/>
</dbReference>
<comment type="caution">
    <text evidence="6">The sequence shown here is derived from an EMBL/GenBank/DDBJ whole genome shotgun (WGS) entry which is preliminary data.</text>
</comment>
<dbReference type="Proteomes" id="UP001165561">
    <property type="component" value="Unassembled WGS sequence"/>
</dbReference>
<dbReference type="CDD" id="cd09994">
    <property type="entry name" value="HDAC_AcuC_like"/>
    <property type="match status" value="1"/>
</dbReference>
<evidence type="ECO:0000256" key="2">
    <source>
        <dbReference type="ARBA" id="ARBA00005947"/>
    </source>
</evidence>
<comment type="pathway">
    <text evidence="1">Ketone degradation; acetoin degradation.</text>
</comment>
<dbReference type="EMBL" id="JARACI010001129">
    <property type="protein sequence ID" value="MDD9207602.1"/>
    <property type="molecule type" value="Genomic_DNA"/>
</dbReference>
<evidence type="ECO:0000256" key="4">
    <source>
        <dbReference type="ARBA" id="ARBA00022627"/>
    </source>
</evidence>
<dbReference type="Gene3D" id="3.40.800.20">
    <property type="entry name" value="Histone deacetylase domain"/>
    <property type="match status" value="1"/>
</dbReference>
<keyword evidence="4" id="KW-0006">Acetoin catabolism</keyword>
<organism evidence="6 7">
    <name type="scientific">Georgenia halotolerans</name>
    <dbReference type="NCBI Taxonomy" id="3028317"/>
    <lineage>
        <taxon>Bacteria</taxon>
        <taxon>Bacillati</taxon>
        <taxon>Actinomycetota</taxon>
        <taxon>Actinomycetes</taxon>
        <taxon>Micrococcales</taxon>
        <taxon>Bogoriellaceae</taxon>
        <taxon>Georgenia</taxon>
    </lineage>
</organism>
<protein>
    <recommendedName>
        <fullName evidence="3">Acetoin utilization protein AcuC</fullName>
    </recommendedName>
</protein>
<comment type="similarity">
    <text evidence="2">Belongs to the histone deacetylase family.</text>
</comment>
<dbReference type="InterPro" id="IPR037138">
    <property type="entry name" value="His_deacetylse_dom_sf"/>
</dbReference>
<evidence type="ECO:0000256" key="3">
    <source>
        <dbReference type="ARBA" id="ARBA00020218"/>
    </source>
</evidence>
<gene>
    <name evidence="6" type="ORF">PU560_14185</name>
</gene>
<dbReference type="InterPro" id="IPR023801">
    <property type="entry name" value="His_deacetylse_dom"/>
</dbReference>
<feature type="domain" description="Histone deacetylase" evidence="5">
    <location>
        <begin position="21"/>
        <end position="317"/>
    </location>
</feature>
<proteinExistence type="inferred from homology"/>
<dbReference type="PANTHER" id="PTHR10625">
    <property type="entry name" value="HISTONE DEACETYLASE HDAC1-RELATED"/>
    <property type="match status" value="1"/>
</dbReference>
<dbReference type="PRINTS" id="PR01272">
    <property type="entry name" value="ACUCPROTEIN"/>
</dbReference>
<evidence type="ECO:0000256" key="1">
    <source>
        <dbReference type="ARBA" id="ARBA00005101"/>
    </source>
</evidence>